<reference evidence="1 2" key="1">
    <citation type="submission" date="2018-06" db="EMBL/GenBank/DDBJ databases">
        <authorList>
            <consortium name="Pathogen Informatics"/>
            <person name="Doyle S."/>
        </authorList>
    </citation>
    <scope>NUCLEOTIDE SEQUENCE [LARGE SCALE GENOMIC DNA]</scope>
    <source>
        <strain evidence="1 2">NCTC13456</strain>
    </source>
</reference>
<dbReference type="EMBL" id="UFXS01000001">
    <property type="protein sequence ID" value="STD53092.1"/>
    <property type="molecule type" value="Genomic_DNA"/>
</dbReference>
<dbReference type="RefSeq" id="WP_114998257.1">
    <property type="nucleotide sequence ID" value="NZ_UFXS01000001.1"/>
</dbReference>
<evidence type="ECO:0000313" key="1">
    <source>
        <dbReference type="EMBL" id="STD53092.1"/>
    </source>
</evidence>
<dbReference type="Proteomes" id="UP000254737">
    <property type="component" value="Unassembled WGS sequence"/>
</dbReference>
<gene>
    <name evidence="1" type="ORF">NCTC13456_00309</name>
</gene>
<accession>A0A376G0T4</accession>
<organism evidence="1 2">
    <name type="scientific">Empedobacter falsenii</name>
    <dbReference type="NCBI Taxonomy" id="343874"/>
    <lineage>
        <taxon>Bacteria</taxon>
        <taxon>Pseudomonadati</taxon>
        <taxon>Bacteroidota</taxon>
        <taxon>Flavobacteriia</taxon>
        <taxon>Flavobacteriales</taxon>
        <taxon>Weeksellaceae</taxon>
        <taxon>Empedobacter</taxon>
    </lineage>
</organism>
<dbReference type="AlphaFoldDB" id="A0A376G0T4"/>
<evidence type="ECO:0000313" key="2">
    <source>
        <dbReference type="Proteomes" id="UP000254737"/>
    </source>
</evidence>
<protein>
    <submittedName>
        <fullName evidence="1">Uncharacterized protein</fullName>
    </submittedName>
</protein>
<name>A0A376G0T4_9FLAO</name>
<sequence>MYKNTTSKTSDKVLNILHENGFSHLFNWEDYRFYKKQVADAFNLAFEIAQQFINNADTPSDYEEYIF</sequence>
<proteinExistence type="predicted"/>